<dbReference type="PROSITE" id="PS50850">
    <property type="entry name" value="MFS"/>
    <property type="match status" value="1"/>
</dbReference>
<feature type="transmembrane region" description="Helical" evidence="5">
    <location>
        <begin position="444"/>
        <end position="467"/>
    </location>
</feature>
<reference evidence="7 8" key="1">
    <citation type="submission" date="2012-10" db="EMBL/GenBank/DDBJ databases">
        <title>Genome sequencing and analysis of entomopathogenic fungi Beauveria bassiana D1-5.</title>
        <authorList>
            <person name="Li Q."/>
            <person name="Wang L."/>
            <person name="Zhang Z."/>
            <person name="Wang Q."/>
            <person name="Ren J."/>
            <person name="Wang M."/>
            <person name="Xu W."/>
            <person name="Wang J."/>
            <person name="Lu Y."/>
            <person name="Du Q."/>
            <person name="Sun Z."/>
        </authorList>
    </citation>
    <scope>NUCLEOTIDE SEQUENCE [LARGE SCALE GENOMIC DNA]</scope>
    <source>
        <strain evidence="7 8">D1-5</strain>
    </source>
</reference>
<evidence type="ECO:0000313" key="8">
    <source>
        <dbReference type="Proteomes" id="UP000030106"/>
    </source>
</evidence>
<dbReference type="GO" id="GO:0005886">
    <property type="term" value="C:plasma membrane"/>
    <property type="evidence" value="ECO:0007669"/>
    <property type="project" value="TreeGrafter"/>
</dbReference>
<accession>A0A0A2VND7</accession>
<feature type="transmembrane region" description="Helical" evidence="5">
    <location>
        <begin position="148"/>
        <end position="168"/>
    </location>
</feature>
<evidence type="ECO:0000256" key="5">
    <source>
        <dbReference type="SAM" id="Phobius"/>
    </source>
</evidence>
<dbReference type="STRING" id="1245745.A0A0A2VND7"/>
<dbReference type="SUPFAM" id="SSF103473">
    <property type="entry name" value="MFS general substrate transporter"/>
    <property type="match status" value="1"/>
</dbReference>
<dbReference type="InterPro" id="IPR036259">
    <property type="entry name" value="MFS_trans_sf"/>
</dbReference>
<evidence type="ECO:0000256" key="2">
    <source>
        <dbReference type="ARBA" id="ARBA00022692"/>
    </source>
</evidence>
<dbReference type="GO" id="GO:0022857">
    <property type="term" value="F:transmembrane transporter activity"/>
    <property type="evidence" value="ECO:0007669"/>
    <property type="project" value="InterPro"/>
</dbReference>
<feature type="transmembrane region" description="Helical" evidence="5">
    <location>
        <begin position="245"/>
        <end position="268"/>
    </location>
</feature>
<organism evidence="7 8">
    <name type="scientific">Beauveria bassiana D1-5</name>
    <dbReference type="NCBI Taxonomy" id="1245745"/>
    <lineage>
        <taxon>Eukaryota</taxon>
        <taxon>Fungi</taxon>
        <taxon>Dikarya</taxon>
        <taxon>Ascomycota</taxon>
        <taxon>Pezizomycotina</taxon>
        <taxon>Sordariomycetes</taxon>
        <taxon>Hypocreomycetidae</taxon>
        <taxon>Hypocreales</taxon>
        <taxon>Cordycipitaceae</taxon>
        <taxon>Beauveria</taxon>
    </lineage>
</organism>
<dbReference type="EMBL" id="ANFO01001614">
    <property type="protein sequence ID" value="KGQ02359.1"/>
    <property type="molecule type" value="Genomic_DNA"/>
</dbReference>
<gene>
    <name evidence="7" type="ORF">BBAD15_g12431</name>
</gene>
<feature type="transmembrane region" description="Helical" evidence="5">
    <location>
        <begin position="524"/>
        <end position="543"/>
    </location>
</feature>
<proteinExistence type="predicted"/>
<sequence>MPLQDFNTTNMADTTNMANAASAATPNHAAPETGDHDLKKGFNAREKFQKPLKFHLAFLSILLMVFIVSIDATALAVVIPTIAEEFDGTYLEAFWANASFLLVVTVVLPVYTGLSEAIGRKIPLYVAFFLFTVGSVIFATAQSLPVVILARALQGSGCGGIDVLNEILVADITTLRERAFYIGLVSIPFALGSVLGPVVGALLGEFASWRWIGWMNLPLVALCLPLSIFCLTLKPLEGDLLQQLAGFDWCGLALLVVGAVSLTLPLSWAGAMYPGDSWRTLLPLVVGVAVLGAFVWYESRTAQPILPYRLFRARTAASALALSFVHGMIFYTLIFHLPLFFQSVSLEAPLQSSVSLLPFYIILMASTGIAAVCIEWTRRYVWAVRLSWLVPSLGLGLCTLWGAHTSLARIVGFEAMVAVGLGSLFTALPIMMQANTESDANGHAVGILVSFRLFGAAVGLAVSAAAFSNRFSSSVAALSDMPPALRLLLRENQALGSIPRLKELDLSPAELVDVQAAYEQSFRAVFFVLTGLSCVGFLLTLLVREASIESDEAGRQDFTV</sequence>
<dbReference type="Gene3D" id="1.20.1250.20">
    <property type="entry name" value="MFS general substrate transporter like domains"/>
    <property type="match status" value="1"/>
</dbReference>
<dbReference type="Pfam" id="PF07690">
    <property type="entry name" value="MFS_1"/>
    <property type="match status" value="1"/>
</dbReference>
<feature type="transmembrane region" description="Helical" evidence="5">
    <location>
        <begin position="94"/>
        <end position="112"/>
    </location>
</feature>
<dbReference type="Proteomes" id="UP000030106">
    <property type="component" value="Unassembled WGS sequence"/>
</dbReference>
<dbReference type="InterPro" id="IPR020846">
    <property type="entry name" value="MFS_dom"/>
</dbReference>
<name>A0A0A2VND7_BEABA</name>
<evidence type="ECO:0000256" key="3">
    <source>
        <dbReference type="ARBA" id="ARBA00022989"/>
    </source>
</evidence>
<dbReference type="PRINTS" id="PR01035">
    <property type="entry name" value="TCRTETA"/>
</dbReference>
<keyword evidence="4 5" id="KW-0472">Membrane</keyword>
<feature type="transmembrane region" description="Helical" evidence="5">
    <location>
        <begin position="317"/>
        <end position="337"/>
    </location>
</feature>
<dbReference type="PANTHER" id="PTHR23501">
    <property type="entry name" value="MAJOR FACILITATOR SUPERFAMILY"/>
    <property type="match status" value="1"/>
</dbReference>
<comment type="subcellular location">
    <subcellularLocation>
        <location evidence="1">Membrane</location>
        <topology evidence="1">Multi-pass membrane protein</topology>
    </subcellularLocation>
</comment>
<feature type="transmembrane region" description="Helical" evidence="5">
    <location>
        <begin position="211"/>
        <end position="233"/>
    </location>
</feature>
<evidence type="ECO:0000256" key="1">
    <source>
        <dbReference type="ARBA" id="ARBA00004141"/>
    </source>
</evidence>
<dbReference type="HOGENOM" id="CLU_000960_22_0_1"/>
<comment type="caution">
    <text evidence="7">The sequence shown here is derived from an EMBL/GenBank/DDBJ whole genome shotgun (WGS) entry which is preliminary data.</text>
</comment>
<dbReference type="AlphaFoldDB" id="A0A0A2VND7"/>
<feature type="transmembrane region" description="Helical" evidence="5">
    <location>
        <begin position="56"/>
        <end position="82"/>
    </location>
</feature>
<evidence type="ECO:0000256" key="4">
    <source>
        <dbReference type="ARBA" id="ARBA00023136"/>
    </source>
</evidence>
<evidence type="ECO:0000313" key="7">
    <source>
        <dbReference type="EMBL" id="KGQ02359.1"/>
    </source>
</evidence>
<feature type="transmembrane region" description="Helical" evidence="5">
    <location>
        <begin position="410"/>
        <end position="432"/>
    </location>
</feature>
<feature type="transmembrane region" description="Helical" evidence="5">
    <location>
        <begin position="180"/>
        <end position="199"/>
    </location>
</feature>
<feature type="transmembrane region" description="Helical" evidence="5">
    <location>
        <begin position="386"/>
        <end position="404"/>
    </location>
</feature>
<dbReference type="PANTHER" id="PTHR23501:SF156">
    <property type="entry name" value="TRANSPORTER, PUTATIVE-RELATED"/>
    <property type="match status" value="1"/>
</dbReference>
<keyword evidence="2 5" id="KW-0812">Transmembrane</keyword>
<dbReference type="InterPro" id="IPR011701">
    <property type="entry name" value="MFS"/>
</dbReference>
<dbReference type="InterPro" id="IPR001958">
    <property type="entry name" value="Tet-R_TetA/multi-R_MdtG-like"/>
</dbReference>
<keyword evidence="3 5" id="KW-1133">Transmembrane helix</keyword>
<feature type="transmembrane region" description="Helical" evidence="5">
    <location>
        <begin position="280"/>
        <end position="297"/>
    </location>
</feature>
<feature type="transmembrane region" description="Helical" evidence="5">
    <location>
        <begin position="124"/>
        <end position="142"/>
    </location>
</feature>
<evidence type="ECO:0000259" key="6">
    <source>
        <dbReference type="PROSITE" id="PS50850"/>
    </source>
</evidence>
<feature type="domain" description="Major facilitator superfamily (MFS) profile" evidence="6">
    <location>
        <begin position="57"/>
        <end position="548"/>
    </location>
</feature>
<feature type="transmembrane region" description="Helical" evidence="5">
    <location>
        <begin position="357"/>
        <end position="374"/>
    </location>
</feature>
<protein>
    <submittedName>
        <fullName evidence="7">Putative transporter C3H1.06c</fullName>
    </submittedName>
</protein>